<keyword evidence="4" id="KW-1185">Reference proteome</keyword>
<feature type="region of interest" description="Disordered" evidence="1">
    <location>
        <begin position="22"/>
        <end position="52"/>
    </location>
</feature>
<gene>
    <name evidence="3" type="ORF">Rhe02_07090</name>
</gene>
<comment type="caution">
    <text evidence="3">The sequence shown here is derived from an EMBL/GenBank/DDBJ whole genome shotgun (WGS) entry which is preliminary data.</text>
</comment>
<evidence type="ECO:0000256" key="2">
    <source>
        <dbReference type="SAM" id="SignalP"/>
    </source>
</evidence>
<organism evidence="3 4">
    <name type="scientific">Rhizocola hellebori</name>
    <dbReference type="NCBI Taxonomy" id="1392758"/>
    <lineage>
        <taxon>Bacteria</taxon>
        <taxon>Bacillati</taxon>
        <taxon>Actinomycetota</taxon>
        <taxon>Actinomycetes</taxon>
        <taxon>Micromonosporales</taxon>
        <taxon>Micromonosporaceae</taxon>
        <taxon>Rhizocola</taxon>
    </lineage>
</organism>
<feature type="chain" id="PRO_5039577606" description="Lipoprotein" evidence="2">
    <location>
        <begin position="20"/>
        <end position="162"/>
    </location>
</feature>
<dbReference type="EMBL" id="BONY01000003">
    <property type="protein sequence ID" value="GIH02642.1"/>
    <property type="molecule type" value="Genomic_DNA"/>
</dbReference>
<reference evidence="3" key="1">
    <citation type="submission" date="2021-01" db="EMBL/GenBank/DDBJ databases">
        <title>Whole genome shotgun sequence of Rhizocola hellebori NBRC 109834.</title>
        <authorList>
            <person name="Komaki H."/>
            <person name="Tamura T."/>
        </authorList>
    </citation>
    <scope>NUCLEOTIDE SEQUENCE</scope>
    <source>
        <strain evidence="3">NBRC 109834</strain>
    </source>
</reference>
<evidence type="ECO:0000256" key="1">
    <source>
        <dbReference type="SAM" id="MobiDB-lite"/>
    </source>
</evidence>
<dbReference type="AlphaFoldDB" id="A0A8J3Q380"/>
<name>A0A8J3Q380_9ACTN</name>
<feature type="compositionally biased region" description="Low complexity" evidence="1">
    <location>
        <begin position="23"/>
        <end position="39"/>
    </location>
</feature>
<sequence>MLPIFAMTGLAMAMTGLTACDGKQPSAAPSQPPSAAAPESPKPAPGDDKKACATAKTVRQTLFNDLLLASMTIGDKESTATEITEAAATLKSTFTKLAETMSTAAEQAQSDKLRESFRAYAAGAKTVVANVEAAGSDRSKLDNATEVAALDSAEKTVLELCA</sequence>
<evidence type="ECO:0000313" key="4">
    <source>
        <dbReference type="Proteomes" id="UP000612899"/>
    </source>
</evidence>
<evidence type="ECO:0000313" key="3">
    <source>
        <dbReference type="EMBL" id="GIH02642.1"/>
    </source>
</evidence>
<protein>
    <recommendedName>
        <fullName evidence="5">Lipoprotein</fullName>
    </recommendedName>
</protein>
<accession>A0A8J3Q380</accession>
<feature type="signal peptide" evidence="2">
    <location>
        <begin position="1"/>
        <end position="19"/>
    </location>
</feature>
<dbReference type="Proteomes" id="UP000612899">
    <property type="component" value="Unassembled WGS sequence"/>
</dbReference>
<keyword evidence="2" id="KW-0732">Signal</keyword>
<evidence type="ECO:0008006" key="5">
    <source>
        <dbReference type="Google" id="ProtNLM"/>
    </source>
</evidence>
<proteinExistence type="predicted"/>